<dbReference type="OrthoDB" id="10263206at2759"/>
<sequence>MFCSDRRIHIYKRLHLPPLDDSAIEYYKNLVSHGPCFEIATKIAGDAKRTFKSLDRAFTDKVPEDRLNRLLNASAIHALQERTIRGDSVAEKDVYVQGMNVYAAILLYSLNEVAAFYGYSRLCASVCPTYVLANLKGVHIGVNLLNALFDAMSTEPEFGPVCDVLRKHGLIYTPPDPDADPAADVNRLAIGYGGITTWAFAPVMSFSSNTRVAGIAEFEVMVLDLWGHDRILELAAGSCTKGALMKVIGADFLPAATVGQVMPVVKHIHRKIAGTELESLLVDHLLDISDSTRYGRYTPPHLR</sequence>
<dbReference type="Proteomes" id="UP000717585">
    <property type="component" value="Unassembled WGS sequence"/>
</dbReference>
<organism evidence="2 3">
    <name type="scientific">Carpediemonas membranifera</name>
    <dbReference type="NCBI Taxonomy" id="201153"/>
    <lineage>
        <taxon>Eukaryota</taxon>
        <taxon>Metamonada</taxon>
        <taxon>Carpediemonas-like organisms</taxon>
        <taxon>Carpediemonas</taxon>
    </lineage>
</organism>
<proteinExistence type="predicted"/>
<dbReference type="Gene3D" id="1.10.8.270">
    <property type="entry name" value="putative rabgap domain of human tbc1 domain family member 14 like domains"/>
    <property type="match status" value="1"/>
</dbReference>
<accession>A0A8J6E3E1</accession>
<evidence type="ECO:0000259" key="1">
    <source>
        <dbReference type="Pfam" id="PF00566"/>
    </source>
</evidence>
<gene>
    <name evidence="2" type="ORF">J8273_5623</name>
</gene>
<dbReference type="InterPro" id="IPR000195">
    <property type="entry name" value="Rab-GAP-TBC_dom"/>
</dbReference>
<dbReference type="SUPFAM" id="SSF47923">
    <property type="entry name" value="Ypt/Rab-GAP domain of gyp1p"/>
    <property type="match status" value="1"/>
</dbReference>
<reference evidence="2" key="1">
    <citation type="submission" date="2021-05" db="EMBL/GenBank/DDBJ databases">
        <title>A free-living protist that lacks canonical eukaryotic 1 DNA replication and segregation systems.</title>
        <authorList>
            <person name="Salas-Leiva D.E."/>
            <person name="Tromer E.C."/>
            <person name="Curtis B.A."/>
            <person name="Jerlstrom-Hultqvist J."/>
            <person name="Kolisko M."/>
            <person name="Yi Z."/>
            <person name="Salas-Leiva J.S."/>
            <person name="Gallot-Lavallee L."/>
            <person name="Kops G.J.P.L."/>
            <person name="Archibald J.M."/>
            <person name="Simpson A.G.B."/>
            <person name="Roger A.J."/>
        </authorList>
    </citation>
    <scope>NUCLEOTIDE SEQUENCE</scope>
    <source>
        <strain evidence="2">BICM</strain>
    </source>
</reference>
<name>A0A8J6E3E1_9EUKA</name>
<dbReference type="AlphaFoldDB" id="A0A8J6E3E1"/>
<comment type="caution">
    <text evidence="2">The sequence shown here is derived from an EMBL/GenBank/DDBJ whole genome shotgun (WGS) entry which is preliminary data.</text>
</comment>
<evidence type="ECO:0000313" key="2">
    <source>
        <dbReference type="EMBL" id="KAG9393037.1"/>
    </source>
</evidence>
<dbReference type="Pfam" id="PF00566">
    <property type="entry name" value="RabGAP-TBC"/>
    <property type="match status" value="1"/>
</dbReference>
<dbReference type="InterPro" id="IPR035969">
    <property type="entry name" value="Rab-GAP_TBC_sf"/>
</dbReference>
<dbReference type="EMBL" id="JAHDYR010000026">
    <property type="protein sequence ID" value="KAG9393037.1"/>
    <property type="molecule type" value="Genomic_DNA"/>
</dbReference>
<protein>
    <submittedName>
        <fullName evidence="2">Rab-GTPase-TBC domain</fullName>
    </submittedName>
</protein>
<evidence type="ECO:0000313" key="3">
    <source>
        <dbReference type="Proteomes" id="UP000717585"/>
    </source>
</evidence>
<keyword evidence="3" id="KW-1185">Reference proteome</keyword>
<feature type="domain" description="Rab-GAP TBC" evidence="1">
    <location>
        <begin position="38"/>
        <end position="149"/>
    </location>
</feature>